<dbReference type="Gene3D" id="3.90.550.10">
    <property type="entry name" value="Spore Coat Polysaccharide Biosynthesis Protein SpsA, Chain A"/>
    <property type="match status" value="1"/>
</dbReference>
<dbReference type="AlphaFoldDB" id="A0A562NPW5"/>
<dbReference type="CDD" id="cd00761">
    <property type="entry name" value="Glyco_tranf_GTA_type"/>
    <property type="match status" value="1"/>
</dbReference>
<sequence>MTQLTAIINGHREGVIAGVTARNALETIAHAEQQGMEIELMVILDRADDATREIMHAGLGDRASFHETEYGDLGRARVFATQQAKGEFCTFLDADDLWSLNWLTEGYAAAKKRPDAIYHSHCNVIFGMERNLWWHIDSEGPFYDPDYMSWQNYWDSLSFAATEIYRRHPYRPVDTQRGFAYEDWNWNIVTLNHGIAHKPVPGTIHFKRRRRGSLLSVVARNDAVASPD</sequence>
<evidence type="ECO:0000259" key="1">
    <source>
        <dbReference type="Pfam" id="PF00535"/>
    </source>
</evidence>
<dbReference type="Pfam" id="PF00535">
    <property type="entry name" value="Glycos_transf_2"/>
    <property type="match status" value="1"/>
</dbReference>
<organism evidence="2 3">
    <name type="scientific">Paracoccus sulfuroxidans</name>
    <dbReference type="NCBI Taxonomy" id="384678"/>
    <lineage>
        <taxon>Bacteria</taxon>
        <taxon>Pseudomonadati</taxon>
        <taxon>Pseudomonadota</taxon>
        <taxon>Alphaproteobacteria</taxon>
        <taxon>Rhodobacterales</taxon>
        <taxon>Paracoccaceae</taxon>
        <taxon>Paracoccus</taxon>
    </lineage>
</organism>
<dbReference type="Proteomes" id="UP000316225">
    <property type="component" value="Unassembled WGS sequence"/>
</dbReference>
<comment type="caution">
    <text evidence="2">The sequence shown here is derived from an EMBL/GenBank/DDBJ whole genome shotgun (WGS) entry which is preliminary data.</text>
</comment>
<dbReference type="OrthoDB" id="9790710at2"/>
<dbReference type="GO" id="GO:0016740">
    <property type="term" value="F:transferase activity"/>
    <property type="evidence" value="ECO:0007669"/>
    <property type="project" value="UniProtKB-KW"/>
</dbReference>
<evidence type="ECO:0000313" key="3">
    <source>
        <dbReference type="Proteomes" id="UP000316225"/>
    </source>
</evidence>
<dbReference type="InterPro" id="IPR029044">
    <property type="entry name" value="Nucleotide-diphossugar_trans"/>
</dbReference>
<reference evidence="2 3" key="1">
    <citation type="journal article" date="2015" name="Stand. Genomic Sci.">
        <title>Genomic Encyclopedia of Bacterial and Archaeal Type Strains, Phase III: the genomes of soil and plant-associated and newly described type strains.</title>
        <authorList>
            <person name="Whitman W.B."/>
            <person name="Woyke T."/>
            <person name="Klenk H.P."/>
            <person name="Zhou Y."/>
            <person name="Lilburn T.G."/>
            <person name="Beck B.J."/>
            <person name="De Vos P."/>
            <person name="Vandamme P."/>
            <person name="Eisen J.A."/>
            <person name="Garrity G."/>
            <person name="Hugenholtz P."/>
            <person name="Kyrpides N.C."/>
        </authorList>
    </citation>
    <scope>NUCLEOTIDE SEQUENCE [LARGE SCALE GENOMIC DNA]</scope>
    <source>
        <strain evidence="2 3">CGMCC 1.5364</strain>
    </source>
</reference>
<dbReference type="EMBL" id="VLKU01000006">
    <property type="protein sequence ID" value="TWI33766.1"/>
    <property type="molecule type" value="Genomic_DNA"/>
</dbReference>
<gene>
    <name evidence="2" type="ORF">IQ24_02130</name>
</gene>
<proteinExistence type="predicted"/>
<dbReference type="SUPFAM" id="SSF53448">
    <property type="entry name" value="Nucleotide-diphospho-sugar transferases"/>
    <property type="match status" value="1"/>
</dbReference>
<keyword evidence="3" id="KW-1185">Reference proteome</keyword>
<name>A0A562NPW5_9RHOB</name>
<dbReference type="RefSeq" id="WP_145397944.1">
    <property type="nucleotide sequence ID" value="NZ_VLKU01000006.1"/>
</dbReference>
<accession>A0A562NPW5</accession>
<feature type="domain" description="Glycosyltransferase 2-like" evidence="1">
    <location>
        <begin position="25"/>
        <end position="167"/>
    </location>
</feature>
<protein>
    <submittedName>
        <fullName evidence="2">Glycosyltransferase involved in cell wall biosynthesis</fullName>
    </submittedName>
</protein>
<evidence type="ECO:0000313" key="2">
    <source>
        <dbReference type="EMBL" id="TWI33766.1"/>
    </source>
</evidence>
<keyword evidence="2" id="KW-0808">Transferase</keyword>
<dbReference type="InterPro" id="IPR001173">
    <property type="entry name" value="Glyco_trans_2-like"/>
</dbReference>